<dbReference type="InterPro" id="IPR039561">
    <property type="entry name" value="Peptidase_M15C"/>
</dbReference>
<protein>
    <submittedName>
        <fullName evidence="3">M15 family metallopeptidase</fullName>
    </submittedName>
</protein>
<dbReference type="GO" id="GO:0008233">
    <property type="term" value="F:peptidase activity"/>
    <property type="evidence" value="ECO:0007669"/>
    <property type="project" value="InterPro"/>
</dbReference>
<dbReference type="PANTHER" id="PTHR34385">
    <property type="entry name" value="D-ALANYL-D-ALANINE CARBOXYPEPTIDASE"/>
    <property type="match status" value="1"/>
</dbReference>
<feature type="domain" description="Peptidase M15C" evidence="2">
    <location>
        <begin position="98"/>
        <end position="166"/>
    </location>
</feature>
<dbReference type="Pfam" id="PF13539">
    <property type="entry name" value="Peptidase_M15_4"/>
    <property type="match status" value="1"/>
</dbReference>
<comment type="caution">
    <text evidence="3">The sequence shown here is derived from an EMBL/GenBank/DDBJ whole genome shotgun (WGS) entry which is preliminary data.</text>
</comment>
<evidence type="ECO:0000313" key="3">
    <source>
        <dbReference type="EMBL" id="HIW12603.1"/>
    </source>
</evidence>
<proteinExistence type="predicted"/>
<dbReference type="Proteomes" id="UP000823989">
    <property type="component" value="Unassembled WGS sequence"/>
</dbReference>
<sequence length="189" mass="20849">MRNTIKSLSAVLFTFAVVPSMLFLSANANTASANGTHKDSLPEELHPSIEANAEALKQKAAEKGIVIRFTEGFRPFEDQDALYEQGRSGPGNIITYAKGGESYHNYGLAVDYAVETGNGDVTWDLEYDGNGNGKPDWFEVGDMAREFGFTWGGDWEGFKDYPHLQMDFGLSLSDLQNGYLPGYNSYFNS</sequence>
<reference evidence="3" key="1">
    <citation type="journal article" date="2021" name="PeerJ">
        <title>Extensive microbial diversity within the chicken gut microbiome revealed by metagenomics and culture.</title>
        <authorList>
            <person name="Gilroy R."/>
            <person name="Ravi A."/>
            <person name="Getino M."/>
            <person name="Pursley I."/>
            <person name="Horton D.L."/>
            <person name="Alikhan N.F."/>
            <person name="Baker D."/>
            <person name="Gharbi K."/>
            <person name="Hall N."/>
            <person name="Watson M."/>
            <person name="Adriaenssens E.M."/>
            <person name="Foster-Nyarko E."/>
            <person name="Jarju S."/>
            <person name="Secka A."/>
            <person name="Antonio M."/>
            <person name="Oren A."/>
            <person name="Chaudhuri R.R."/>
            <person name="La Ragione R."/>
            <person name="Hildebrand F."/>
            <person name="Pallen M.J."/>
        </authorList>
    </citation>
    <scope>NUCLEOTIDE SEQUENCE</scope>
    <source>
        <strain evidence="3">ChiHjej13B12-752</strain>
    </source>
</reference>
<dbReference type="AlphaFoldDB" id="A0A9D1TZG0"/>
<gene>
    <name evidence="3" type="ORF">H9891_05510</name>
</gene>
<dbReference type="EMBL" id="DXHR01000018">
    <property type="protein sequence ID" value="HIW12603.1"/>
    <property type="molecule type" value="Genomic_DNA"/>
</dbReference>
<evidence type="ECO:0000313" key="4">
    <source>
        <dbReference type="Proteomes" id="UP000823989"/>
    </source>
</evidence>
<keyword evidence="1" id="KW-0732">Signal</keyword>
<reference evidence="3" key="2">
    <citation type="submission" date="2021-04" db="EMBL/GenBank/DDBJ databases">
        <authorList>
            <person name="Gilroy R."/>
        </authorList>
    </citation>
    <scope>NUCLEOTIDE SEQUENCE</scope>
    <source>
        <strain evidence="3">ChiHjej13B12-752</strain>
    </source>
</reference>
<feature type="signal peptide" evidence="1">
    <location>
        <begin position="1"/>
        <end position="28"/>
    </location>
</feature>
<feature type="chain" id="PRO_5038963732" evidence="1">
    <location>
        <begin position="29"/>
        <end position="189"/>
    </location>
</feature>
<dbReference type="InterPro" id="IPR052179">
    <property type="entry name" value="DD-CPase-like"/>
</dbReference>
<name>A0A9D1TZG0_9STAP</name>
<accession>A0A9D1TZG0</accession>
<dbReference type="Gene3D" id="3.30.1380.10">
    <property type="match status" value="1"/>
</dbReference>
<evidence type="ECO:0000256" key="1">
    <source>
        <dbReference type="SAM" id="SignalP"/>
    </source>
</evidence>
<dbReference type="InterPro" id="IPR009045">
    <property type="entry name" value="Zn_M74/Hedgehog-like"/>
</dbReference>
<evidence type="ECO:0000259" key="2">
    <source>
        <dbReference type="Pfam" id="PF13539"/>
    </source>
</evidence>
<dbReference type="PANTHER" id="PTHR34385:SF1">
    <property type="entry name" value="PEPTIDOGLYCAN L-ALANYL-D-GLUTAMATE ENDOPEPTIDASE CWLK"/>
    <property type="match status" value="1"/>
</dbReference>
<organism evidence="3 4">
    <name type="scientific">Candidatus Salinicoccus stercoripullorum</name>
    <dbReference type="NCBI Taxonomy" id="2838756"/>
    <lineage>
        <taxon>Bacteria</taxon>
        <taxon>Bacillati</taxon>
        <taxon>Bacillota</taxon>
        <taxon>Bacilli</taxon>
        <taxon>Bacillales</taxon>
        <taxon>Staphylococcaceae</taxon>
        <taxon>Salinicoccus</taxon>
    </lineage>
</organism>
<dbReference type="CDD" id="cd14845">
    <property type="entry name" value="L-Ala-D-Glu_peptidase_like"/>
    <property type="match status" value="1"/>
</dbReference>
<dbReference type="SUPFAM" id="SSF55166">
    <property type="entry name" value="Hedgehog/DD-peptidase"/>
    <property type="match status" value="1"/>
</dbReference>